<name>A0A3L0VXG0_ECOLX</name>
<gene>
    <name evidence="1" type="ORF">D9F05_09570</name>
</gene>
<sequence>MATIDSVKLDRPVEFMPYCQGEPLDDAQHFFMDAECVQPFIDELTEIGRIDLIEESLQSLWMRTDGTLLKTAFPDLDDFKSTTEKMKSIPMELVEALCKWNSLGADEIYISFEQKFEKK</sequence>
<reference evidence="1" key="1">
    <citation type="submission" date="2018-10" db="EMBL/GenBank/DDBJ databases">
        <authorList>
            <consortium name="NARMS: The National Antimicrobial Resistance Monitoring System"/>
        </authorList>
    </citation>
    <scope>NUCLEOTIDE SEQUENCE [LARGE SCALE GENOMIC DNA]</scope>
    <source>
        <strain evidence="1">CVM N17EC0388</strain>
    </source>
</reference>
<evidence type="ECO:0000313" key="1">
    <source>
        <dbReference type="EMBL" id="MHO04620.1"/>
    </source>
</evidence>
<dbReference type="EMBL" id="RNRV01000013">
    <property type="protein sequence ID" value="MHO04620.1"/>
    <property type="molecule type" value="Genomic_DNA"/>
</dbReference>
<accession>A0A3L0VXG0</accession>
<proteinExistence type="predicted"/>
<dbReference type="AlphaFoldDB" id="A0A3L0VXG0"/>
<comment type="caution">
    <text evidence="1">The sequence shown here is derived from an EMBL/GenBank/DDBJ whole genome shotgun (WGS) entry which is preliminary data.</text>
</comment>
<protein>
    <submittedName>
        <fullName evidence="1">Uncharacterized protein</fullName>
    </submittedName>
</protein>
<organism evidence="1">
    <name type="scientific">Escherichia coli</name>
    <dbReference type="NCBI Taxonomy" id="562"/>
    <lineage>
        <taxon>Bacteria</taxon>
        <taxon>Pseudomonadati</taxon>
        <taxon>Pseudomonadota</taxon>
        <taxon>Gammaproteobacteria</taxon>
        <taxon>Enterobacterales</taxon>
        <taxon>Enterobacteriaceae</taxon>
        <taxon>Escherichia</taxon>
    </lineage>
</organism>